<comment type="caution">
    <text evidence="2">The sequence shown here is derived from an EMBL/GenBank/DDBJ whole genome shotgun (WGS) entry which is preliminary data.</text>
</comment>
<accession>A0AAV9C7A2</accession>
<feature type="compositionally biased region" description="Basic and acidic residues" evidence="1">
    <location>
        <begin position="93"/>
        <end position="109"/>
    </location>
</feature>
<dbReference type="EMBL" id="JAUJYO010000021">
    <property type="protein sequence ID" value="KAK1284661.1"/>
    <property type="molecule type" value="Genomic_DNA"/>
</dbReference>
<sequence length="109" mass="13053">MWEREVLRERQVKRRLMRSNGWRGEEMWEMTLSGMYRRRSIKEGGGFIKERKTFIYEGIFMCVFLEVEAVPVLLYPSGSLRKISPPTQPYMRSSEDAIQDKKEQRIESD</sequence>
<reference evidence="2" key="2">
    <citation type="submission" date="2023-06" db="EMBL/GenBank/DDBJ databases">
        <authorList>
            <person name="Ma L."/>
            <person name="Liu K.-W."/>
            <person name="Li Z."/>
            <person name="Hsiao Y.-Y."/>
            <person name="Qi Y."/>
            <person name="Fu T."/>
            <person name="Tang G."/>
            <person name="Zhang D."/>
            <person name="Sun W.-H."/>
            <person name="Liu D.-K."/>
            <person name="Li Y."/>
            <person name="Chen G.-Z."/>
            <person name="Liu X.-D."/>
            <person name="Liao X.-Y."/>
            <person name="Jiang Y.-T."/>
            <person name="Yu X."/>
            <person name="Hao Y."/>
            <person name="Huang J."/>
            <person name="Zhao X.-W."/>
            <person name="Ke S."/>
            <person name="Chen Y.-Y."/>
            <person name="Wu W.-L."/>
            <person name="Hsu J.-L."/>
            <person name="Lin Y.-F."/>
            <person name="Huang M.-D."/>
            <person name="Li C.-Y."/>
            <person name="Huang L."/>
            <person name="Wang Z.-W."/>
            <person name="Zhao X."/>
            <person name="Zhong W.-Y."/>
            <person name="Peng D.-H."/>
            <person name="Ahmad S."/>
            <person name="Lan S."/>
            <person name="Zhang J.-S."/>
            <person name="Tsai W.-C."/>
            <person name="Van De Peer Y."/>
            <person name="Liu Z.-J."/>
        </authorList>
    </citation>
    <scope>NUCLEOTIDE SEQUENCE</scope>
    <source>
        <strain evidence="2">CP</strain>
        <tissue evidence="2">Leaves</tissue>
    </source>
</reference>
<feature type="region of interest" description="Disordered" evidence="1">
    <location>
        <begin position="79"/>
        <end position="109"/>
    </location>
</feature>
<proteinExistence type="predicted"/>
<dbReference type="AlphaFoldDB" id="A0AAV9C7A2"/>
<name>A0AAV9C7A2_ACOCL</name>
<evidence type="ECO:0000313" key="3">
    <source>
        <dbReference type="Proteomes" id="UP001180020"/>
    </source>
</evidence>
<gene>
    <name evidence="2" type="ORF">QJS10_CPB21g00561</name>
</gene>
<organism evidence="2 3">
    <name type="scientific">Acorus calamus</name>
    <name type="common">Sweet flag</name>
    <dbReference type="NCBI Taxonomy" id="4465"/>
    <lineage>
        <taxon>Eukaryota</taxon>
        <taxon>Viridiplantae</taxon>
        <taxon>Streptophyta</taxon>
        <taxon>Embryophyta</taxon>
        <taxon>Tracheophyta</taxon>
        <taxon>Spermatophyta</taxon>
        <taxon>Magnoliopsida</taxon>
        <taxon>Liliopsida</taxon>
        <taxon>Acoraceae</taxon>
        <taxon>Acorus</taxon>
    </lineage>
</organism>
<keyword evidence="3" id="KW-1185">Reference proteome</keyword>
<evidence type="ECO:0000256" key="1">
    <source>
        <dbReference type="SAM" id="MobiDB-lite"/>
    </source>
</evidence>
<evidence type="ECO:0000313" key="2">
    <source>
        <dbReference type="EMBL" id="KAK1284661.1"/>
    </source>
</evidence>
<reference evidence="2" key="1">
    <citation type="journal article" date="2023" name="Nat. Commun.">
        <title>Diploid and tetraploid genomes of Acorus and the evolution of monocots.</title>
        <authorList>
            <person name="Ma L."/>
            <person name="Liu K.W."/>
            <person name="Li Z."/>
            <person name="Hsiao Y.Y."/>
            <person name="Qi Y."/>
            <person name="Fu T."/>
            <person name="Tang G.D."/>
            <person name="Zhang D."/>
            <person name="Sun W.H."/>
            <person name="Liu D.K."/>
            <person name="Li Y."/>
            <person name="Chen G.Z."/>
            <person name="Liu X.D."/>
            <person name="Liao X.Y."/>
            <person name="Jiang Y.T."/>
            <person name="Yu X."/>
            <person name="Hao Y."/>
            <person name="Huang J."/>
            <person name="Zhao X.W."/>
            <person name="Ke S."/>
            <person name="Chen Y.Y."/>
            <person name="Wu W.L."/>
            <person name="Hsu J.L."/>
            <person name="Lin Y.F."/>
            <person name="Huang M.D."/>
            <person name="Li C.Y."/>
            <person name="Huang L."/>
            <person name="Wang Z.W."/>
            <person name="Zhao X."/>
            <person name="Zhong W.Y."/>
            <person name="Peng D.H."/>
            <person name="Ahmad S."/>
            <person name="Lan S."/>
            <person name="Zhang J.S."/>
            <person name="Tsai W.C."/>
            <person name="Van de Peer Y."/>
            <person name="Liu Z.J."/>
        </authorList>
    </citation>
    <scope>NUCLEOTIDE SEQUENCE</scope>
    <source>
        <strain evidence="2">CP</strain>
    </source>
</reference>
<protein>
    <submittedName>
        <fullName evidence="2">Uncharacterized protein</fullName>
    </submittedName>
</protein>
<dbReference type="Proteomes" id="UP001180020">
    <property type="component" value="Unassembled WGS sequence"/>
</dbReference>